<evidence type="ECO:0000313" key="6">
    <source>
        <dbReference type="Proteomes" id="UP000283786"/>
    </source>
</evidence>
<dbReference type="InterPro" id="IPR006115">
    <property type="entry name" value="6PGDH_NADP-bd"/>
</dbReference>
<dbReference type="GO" id="GO:0008679">
    <property type="term" value="F:2-hydroxy-3-oxopropionate reductase activity"/>
    <property type="evidence" value="ECO:0007669"/>
    <property type="project" value="UniProtKB-EC"/>
</dbReference>
<dbReference type="InterPro" id="IPR015815">
    <property type="entry name" value="HIBADH-related"/>
</dbReference>
<dbReference type="SUPFAM" id="SSF48179">
    <property type="entry name" value="6-phosphogluconate dehydrogenase C-terminal domain-like"/>
    <property type="match status" value="1"/>
</dbReference>
<dbReference type="Gene3D" id="3.40.50.720">
    <property type="entry name" value="NAD(P)-binding Rossmann-like Domain"/>
    <property type="match status" value="1"/>
</dbReference>
<dbReference type="InterPro" id="IPR008927">
    <property type="entry name" value="6-PGluconate_DH-like_C_sf"/>
</dbReference>
<reference evidence="5 6" key="1">
    <citation type="submission" date="2020-08" db="EMBL/GenBank/DDBJ databases">
        <title>Genome sequence of Rhodobacteraceae bacterium Lw-13e.</title>
        <authorList>
            <person name="Poehlein A."/>
            <person name="Wolter L."/>
            <person name="Daniel R."/>
            <person name="Brinkhoff T."/>
        </authorList>
    </citation>
    <scope>NUCLEOTIDE SEQUENCE [LARGE SCALE GENOMIC DNA]</scope>
    <source>
        <strain evidence="5 6">Lw-13e</strain>
    </source>
</reference>
<evidence type="ECO:0000259" key="4">
    <source>
        <dbReference type="Pfam" id="PF14833"/>
    </source>
</evidence>
<sequence>MPTARPEIGVFGLGLIGSALSGRLLSGGYTLRGFDPDGQRRADFAALGGTACPPEEVWQAEVVFSCVFDTDQLAVLIDAAPPGPRILISVSTCDPDRMADLAQAAAGKHITLIESPLSGTSRALAKGAVLLLVSGDTASAARLAPVFERLSHRHIHVGAIGNGNRAKLAINLVLGLNRAALAEGMVFASALGLAPQDFLDMARASAAHSDVMEAKGDLMVAQDFTPQGRIAQSFKDFSLIEDRAAAEGQGLPFTATYLEMMRDALDRDEGDLDNAAVLLPIKRSRPRDAAGKP</sequence>
<protein>
    <submittedName>
        <fullName evidence="5">2-hydroxy-3-oxopropionate reductase</fullName>
        <ecNumber evidence="5">1.1.1.60</ecNumber>
    </submittedName>
</protein>
<keyword evidence="6" id="KW-1185">Reference proteome</keyword>
<keyword evidence="1 5" id="KW-0560">Oxidoreductase</keyword>
<dbReference type="KEGG" id="palw:PSAL_017200"/>
<accession>A0A418SHF5</accession>
<dbReference type="InterPro" id="IPR036291">
    <property type="entry name" value="NAD(P)-bd_dom_sf"/>
</dbReference>
<proteinExistence type="predicted"/>
<keyword evidence="2" id="KW-0520">NAD</keyword>
<dbReference type="SUPFAM" id="SSF51735">
    <property type="entry name" value="NAD(P)-binding Rossmann-fold domains"/>
    <property type="match status" value="1"/>
</dbReference>
<dbReference type="GO" id="GO:0050661">
    <property type="term" value="F:NADP binding"/>
    <property type="evidence" value="ECO:0007669"/>
    <property type="project" value="InterPro"/>
</dbReference>
<gene>
    <name evidence="5" type="primary">garR_2</name>
    <name evidence="5" type="ORF">PSAL_017200</name>
</gene>
<dbReference type="PANTHER" id="PTHR43060">
    <property type="entry name" value="3-HYDROXYISOBUTYRATE DEHYDROGENASE-LIKE 1, MITOCHONDRIAL-RELATED"/>
    <property type="match status" value="1"/>
</dbReference>
<evidence type="ECO:0000256" key="2">
    <source>
        <dbReference type="ARBA" id="ARBA00023027"/>
    </source>
</evidence>
<dbReference type="AlphaFoldDB" id="A0A418SHF5"/>
<evidence type="ECO:0000256" key="1">
    <source>
        <dbReference type="ARBA" id="ARBA00023002"/>
    </source>
</evidence>
<dbReference type="Pfam" id="PF14833">
    <property type="entry name" value="NAD_binding_11"/>
    <property type="match status" value="1"/>
</dbReference>
<dbReference type="EMBL" id="CP060436">
    <property type="protein sequence ID" value="QPM90481.1"/>
    <property type="molecule type" value="Genomic_DNA"/>
</dbReference>
<feature type="domain" description="3-hydroxyisobutyrate dehydrogenase-like NAD-binding" evidence="4">
    <location>
        <begin position="161"/>
        <end position="278"/>
    </location>
</feature>
<dbReference type="Pfam" id="PF03446">
    <property type="entry name" value="NAD_binding_2"/>
    <property type="match status" value="1"/>
</dbReference>
<feature type="domain" description="6-phosphogluconate dehydrogenase NADP-binding" evidence="3">
    <location>
        <begin position="7"/>
        <end position="158"/>
    </location>
</feature>
<dbReference type="Proteomes" id="UP000283786">
    <property type="component" value="Chromosome"/>
</dbReference>
<dbReference type="RefSeq" id="WP_119839012.1">
    <property type="nucleotide sequence ID" value="NZ_CP060436.1"/>
</dbReference>
<dbReference type="Gene3D" id="1.10.1040.10">
    <property type="entry name" value="N-(1-d-carboxylethyl)-l-norvaline Dehydrogenase, domain 2"/>
    <property type="match status" value="1"/>
</dbReference>
<organism evidence="5 6">
    <name type="scientific">Pseudooceanicola algae</name>
    <dbReference type="NCBI Taxonomy" id="1537215"/>
    <lineage>
        <taxon>Bacteria</taxon>
        <taxon>Pseudomonadati</taxon>
        <taxon>Pseudomonadota</taxon>
        <taxon>Alphaproteobacteria</taxon>
        <taxon>Rhodobacterales</taxon>
        <taxon>Paracoccaceae</taxon>
        <taxon>Pseudooceanicola</taxon>
    </lineage>
</organism>
<dbReference type="InterPro" id="IPR013328">
    <property type="entry name" value="6PGD_dom2"/>
</dbReference>
<dbReference type="PIRSF" id="PIRSF000103">
    <property type="entry name" value="HIBADH"/>
    <property type="match status" value="1"/>
</dbReference>
<name>A0A418SHF5_9RHOB</name>
<dbReference type="PANTHER" id="PTHR43060:SF15">
    <property type="entry name" value="3-HYDROXYISOBUTYRATE DEHYDROGENASE-LIKE 1, MITOCHONDRIAL-RELATED"/>
    <property type="match status" value="1"/>
</dbReference>
<evidence type="ECO:0000313" key="5">
    <source>
        <dbReference type="EMBL" id="QPM90481.1"/>
    </source>
</evidence>
<dbReference type="OrthoDB" id="9812907at2"/>
<dbReference type="GO" id="GO:0051287">
    <property type="term" value="F:NAD binding"/>
    <property type="evidence" value="ECO:0007669"/>
    <property type="project" value="InterPro"/>
</dbReference>
<dbReference type="EC" id="1.1.1.60" evidence="5"/>
<evidence type="ECO:0000259" key="3">
    <source>
        <dbReference type="Pfam" id="PF03446"/>
    </source>
</evidence>
<dbReference type="InterPro" id="IPR029154">
    <property type="entry name" value="HIBADH-like_NADP-bd"/>
</dbReference>